<dbReference type="RefSeq" id="WP_221604014.1">
    <property type="nucleotide sequence ID" value="NZ_JAIGNU010000004.1"/>
</dbReference>
<feature type="chain" id="PRO_5045285829" evidence="2">
    <location>
        <begin position="16"/>
        <end position="143"/>
    </location>
</feature>
<evidence type="ECO:0000313" key="4">
    <source>
        <dbReference type="Proteomes" id="UP000782554"/>
    </source>
</evidence>
<keyword evidence="2" id="KW-0732">Signal</keyword>
<proteinExistence type="predicted"/>
<organism evidence="3 4">
    <name type="scientific">Qipengyuania mesophila</name>
    <dbReference type="NCBI Taxonomy" id="2867246"/>
    <lineage>
        <taxon>Bacteria</taxon>
        <taxon>Pseudomonadati</taxon>
        <taxon>Pseudomonadota</taxon>
        <taxon>Alphaproteobacteria</taxon>
        <taxon>Sphingomonadales</taxon>
        <taxon>Erythrobacteraceae</taxon>
        <taxon>Qipengyuania</taxon>
    </lineage>
</organism>
<keyword evidence="4" id="KW-1185">Reference proteome</keyword>
<feature type="compositionally biased region" description="Basic and acidic residues" evidence="1">
    <location>
        <begin position="113"/>
        <end position="131"/>
    </location>
</feature>
<sequence length="143" mass="14650">MKRLLLIAAAGISLAACGSKDEPAEAVVPTDATLKSTATGDLAGTYEVKLADGTVTIQTINADGTYAEATADGTRTGGGTWRTGDEGTMCFDPEGDDPEECYAGGAPGEDGAFEMRGEDGKVQSSVRRMETEPEPVAEATPEG</sequence>
<evidence type="ECO:0000313" key="3">
    <source>
        <dbReference type="EMBL" id="MBX7502831.1"/>
    </source>
</evidence>
<feature type="region of interest" description="Disordered" evidence="1">
    <location>
        <begin position="93"/>
        <end position="143"/>
    </location>
</feature>
<accession>A0ABS7JYU7</accession>
<gene>
    <name evidence="3" type="ORF">K3181_15425</name>
</gene>
<dbReference type="PROSITE" id="PS51257">
    <property type="entry name" value="PROKAR_LIPOPROTEIN"/>
    <property type="match status" value="1"/>
</dbReference>
<dbReference type="EMBL" id="JAIGNU010000004">
    <property type="protein sequence ID" value="MBX7502831.1"/>
    <property type="molecule type" value="Genomic_DNA"/>
</dbReference>
<evidence type="ECO:0000256" key="1">
    <source>
        <dbReference type="SAM" id="MobiDB-lite"/>
    </source>
</evidence>
<reference evidence="3 4" key="1">
    <citation type="submission" date="2021-08" db="EMBL/GenBank/DDBJ databases">
        <title>Comparative Genomics Analysis of the Genus Qipengyuania Reveals Extensive Genetic Diversity and Metabolic Versatility, Including the Description of Fifteen Novel Species.</title>
        <authorList>
            <person name="Liu Y."/>
        </authorList>
    </citation>
    <scope>NUCLEOTIDE SEQUENCE [LARGE SCALE GENOMIC DNA]</scope>
    <source>
        <strain evidence="3 4">YG27</strain>
    </source>
</reference>
<feature type="signal peptide" evidence="2">
    <location>
        <begin position="1"/>
        <end position="15"/>
    </location>
</feature>
<evidence type="ECO:0000256" key="2">
    <source>
        <dbReference type="SAM" id="SignalP"/>
    </source>
</evidence>
<protein>
    <submittedName>
        <fullName evidence="3">Uncharacterized protein</fullName>
    </submittedName>
</protein>
<feature type="compositionally biased region" description="Low complexity" evidence="1">
    <location>
        <begin position="134"/>
        <end position="143"/>
    </location>
</feature>
<dbReference type="Proteomes" id="UP000782554">
    <property type="component" value="Unassembled WGS sequence"/>
</dbReference>
<comment type="caution">
    <text evidence="3">The sequence shown here is derived from an EMBL/GenBank/DDBJ whole genome shotgun (WGS) entry which is preliminary data.</text>
</comment>
<name>A0ABS7JYU7_9SPHN</name>